<dbReference type="Pfam" id="PF01557">
    <property type="entry name" value="FAA_hydrolase"/>
    <property type="match status" value="1"/>
</dbReference>
<dbReference type="InterPro" id="IPR036663">
    <property type="entry name" value="Fumarylacetoacetase_C_sf"/>
</dbReference>
<dbReference type="OrthoDB" id="411064at2759"/>
<name>A0A9P7HJD9_9HYPO</name>
<evidence type="ECO:0000256" key="2">
    <source>
        <dbReference type="ARBA" id="ARBA00022723"/>
    </source>
</evidence>
<sequence length="299" mass="32365">MATFSVLIKFESEEDREIYFADLGPDAQGPPALGTKVSAVKSLEGLADKDEPKTVTIRRLLAPLPRDDLPLYCVGLNYRSHAKEASLTLTSVPPLWTKPAASLANPNEDIPLNDFCAKSLPDYEGELVFVTSKQCRDISSKEAKDYILGYTVGNDISCRMYQLPKHSAGQFFFAKAFDKFAPIGPTLISPSIFGDSSSFSVEAKVNGEVRQVAEKKDMVFSPEEILSHMSQGTSPLLKDGIVTNRLGTGTTIPAGTAVMTGTPAGVGAFHSPKVFLNDGDVLEVTMPRVGTLKNVIRFE</sequence>
<dbReference type="PANTHER" id="PTHR11820:SF86">
    <property type="entry name" value="FUMARYLACETOACETATE HYDROLASE FAMILY PROTEIN (AFU_ORTHOLOGUE AFUA_7G07000)"/>
    <property type="match status" value="1"/>
</dbReference>
<dbReference type="GO" id="GO:0018773">
    <property type="term" value="F:acetylpyruvate hydrolase activity"/>
    <property type="evidence" value="ECO:0007669"/>
    <property type="project" value="TreeGrafter"/>
</dbReference>
<comment type="caution">
    <text evidence="4">The sequence shown here is derived from an EMBL/GenBank/DDBJ whole genome shotgun (WGS) entry which is preliminary data.</text>
</comment>
<keyword evidence="5" id="KW-1185">Reference proteome</keyword>
<evidence type="ECO:0000313" key="5">
    <source>
        <dbReference type="Proteomes" id="UP000750502"/>
    </source>
</evidence>
<dbReference type="SUPFAM" id="SSF56529">
    <property type="entry name" value="FAH"/>
    <property type="match status" value="1"/>
</dbReference>
<proteinExistence type="inferred from homology"/>
<organism evidence="4 5">
    <name type="scientific">Fusarium xylarioides</name>
    <dbReference type="NCBI Taxonomy" id="221167"/>
    <lineage>
        <taxon>Eukaryota</taxon>
        <taxon>Fungi</taxon>
        <taxon>Dikarya</taxon>
        <taxon>Ascomycota</taxon>
        <taxon>Pezizomycotina</taxon>
        <taxon>Sordariomycetes</taxon>
        <taxon>Hypocreomycetidae</taxon>
        <taxon>Hypocreales</taxon>
        <taxon>Nectriaceae</taxon>
        <taxon>Fusarium</taxon>
        <taxon>Fusarium fujikuroi species complex</taxon>
    </lineage>
</organism>
<dbReference type="GO" id="GO:0046872">
    <property type="term" value="F:metal ion binding"/>
    <property type="evidence" value="ECO:0007669"/>
    <property type="project" value="UniProtKB-KW"/>
</dbReference>
<reference evidence="4" key="1">
    <citation type="journal article" date="2020" name="bioRxiv">
        <title>Historical genomics reveals the evolutionary mechanisms behind multiple outbreaks of the host-specific coffee wilt pathogen Fusarium xylarioides.</title>
        <authorList>
            <person name="Peck D."/>
            <person name="Nowell R.W."/>
            <person name="Flood J."/>
            <person name="Ryan M.J."/>
            <person name="Barraclough T.G."/>
        </authorList>
    </citation>
    <scope>NUCLEOTIDE SEQUENCE</scope>
    <source>
        <strain evidence="4">IMI 127659i</strain>
    </source>
</reference>
<gene>
    <name evidence="4" type="ORF">H9Q72_011008</name>
</gene>
<keyword evidence="2" id="KW-0479">Metal-binding</keyword>
<evidence type="ECO:0000313" key="4">
    <source>
        <dbReference type="EMBL" id="KAG5760883.1"/>
    </source>
</evidence>
<dbReference type="AlphaFoldDB" id="A0A9P7HJD9"/>
<accession>A0A9P7HJD9</accession>
<evidence type="ECO:0000259" key="3">
    <source>
        <dbReference type="Pfam" id="PF01557"/>
    </source>
</evidence>
<feature type="domain" description="Fumarylacetoacetase-like C-terminal" evidence="3">
    <location>
        <begin position="72"/>
        <end position="296"/>
    </location>
</feature>
<protein>
    <recommendedName>
        <fullName evidence="3">Fumarylacetoacetase-like C-terminal domain-containing protein</fullName>
    </recommendedName>
</protein>
<dbReference type="Proteomes" id="UP000750502">
    <property type="component" value="Unassembled WGS sequence"/>
</dbReference>
<dbReference type="EMBL" id="JADFTT010000500">
    <property type="protein sequence ID" value="KAG5760883.1"/>
    <property type="molecule type" value="Genomic_DNA"/>
</dbReference>
<dbReference type="InterPro" id="IPR011234">
    <property type="entry name" value="Fumarylacetoacetase-like_C"/>
</dbReference>
<comment type="similarity">
    <text evidence="1">Belongs to the FAH family.</text>
</comment>
<dbReference type="PANTHER" id="PTHR11820">
    <property type="entry name" value="ACYLPYRUVASE"/>
    <property type="match status" value="1"/>
</dbReference>
<evidence type="ECO:0000256" key="1">
    <source>
        <dbReference type="ARBA" id="ARBA00010211"/>
    </source>
</evidence>
<dbReference type="Gene3D" id="3.90.850.10">
    <property type="entry name" value="Fumarylacetoacetase-like, C-terminal domain"/>
    <property type="match status" value="1"/>
</dbReference>
<reference evidence="4" key="2">
    <citation type="submission" date="2020-10" db="EMBL/GenBank/DDBJ databases">
        <authorList>
            <person name="Peck L.D."/>
            <person name="Nowell R.W."/>
            <person name="Flood J."/>
            <person name="Ryan M.J."/>
            <person name="Barraclough T.G."/>
        </authorList>
    </citation>
    <scope>NUCLEOTIDE SEQUENCE</scope>
    <source>
        <strain evidence="4">IMI 127659i</strain>
    </source>
</reference>